<proteinExistence type="inferred from homology"/>
<dbReference type="GO" id="GO:0006508">
    <property type="term" value="P:proteolysis"/>
    <property type="evidence" value="ECO:0007669"/>
    <property type="project" value="UniProtKB-KW"/>
</dbReference>
<keyword evidence="5" id="KW-0378">Hydrolase</keyword>
<dbReference type="PANTHER" id="PTHR32481">
    <property type="entry name" value="AMINOPEPTIDASE"/>
    <property type="match status" value="1"/>
</dbReference>
<comment type="cofactor">
    <cofactor evidence="8">
        <name>a divalent metal cation</name>
        <dbReference type="ChEBI" id="CHEBI:60240"/>
    </cofactor>
    <text evidence="8">Binds 2 divalent metal cations per subunit.</text>
</comment>
<dbReference type="GO" id="GO:0004177">
    <property type="term" value="F:aminopeptidase activity"/>
    <property type="evidence" value="ECO:0007669"/>
    <property type="project" value="UniProtKB-UniRule"/>
</dbReference>
<evidence type="ECO:0000313" key="9">
    <source>
        <dbReference type="EMBL" id="TYB32140.1"/>
    </source>
</evidence>
<evidence type="ECO:0000256" key="2">
    <source>
        <dbReference type="ARBA" id="ARBA00022438"/>
    </source>
</evidence>
<gene>
    <name evidence="9" type="ORF">FXF47_00725</name>
</gene>
<dbReference type="Gene3D" id="2.40.30.40">
    <property type="entry name" value="Peptidase M42, domain 2"/>
    <property type="match status" value="1"/>
</dbReference>
<feature type="binding site" evidence="8">
    <location>
        <position position="174"/>
    </location>
    <ligand>
        <name>Zn(2+)</name>
        <dbReference type="ChEBI" id="CHEBI:29105"/>
        <label>1</label>
    </ligand>
</feature>
<dbReference type="EMBL" id="VSIX01000004">
    <property type="protein sequence ID" value="TYB32140.1"/>
    <property type="molecule type" value="Genomic_DNA"/>
</dbReference>
<dbReference type="Gene3D" id="3.40.630.10">
    <property type="entry name" value="Zn peptidases"/>
    <property type="match status" value="1"/>
</dbReference>
<evidence type="ECO:0000256" key="4">
    <source>
        <dbReference type="ARBA" id="ARBA00022723"/>
    </source>
</evidence>
<feature type="binding site" evidence="8">
    <location>
        <position position="313"/>
    </location>
    <ligand>
        <name>Zn(2+)</name>
        <dbReference type="ChEBI" id="CHEBI:29105"/>
        <label>2</label>
    </ligand>
</feature>
<dbReference type="InterPro" id="IPR008007">
    <property type="entry name" value="Peptidase_M42"/>
</dbReference>
<evidence type="ECO:0000256" key="1">
    <source>
        <dbReference type="ARBA" id="ARBA00006272"/>
    </source>
</evidence>
<keyword evidence="10" id="KW-1185">Reference proteome</keyword>
<name>A0A5D0ML27_9BACT</name>
<dbReference type="PIRSF" id="PIRSF001123">
    <property type="entry name" value="PepA_GA"/>
    <property type="match status" value="1"/>
</dbReference>
<dbReference type="AlphaFoldDB" id="A0A5D0ML27"/>
<dbReference type="GO" id="GO:0046872">
    <property type="term" value="F:metal ion binding"/>
    <property type="evidence" value="ECO:0007669"/>
    <property type="project" value="UniProtKB-UniRule"/>
</dbReference>
<organism evidence="9 10">
    <name type="scientific">Candidatus Mcinerneyibacterium aminivorans</name>
    <dbReference type="NCBI Taxonomy" id="2703815"/>
    <lineage>
        <taxon>Bacteria</taxon>
        <taxon>Candidatus Macinerneyibacteriota</taxon>
        <taxon>Candidatus Mcinerneyibacteria</taxon>
        <taxon>Candidatus Mcinerneyibacteriales</taxon>
        <taxon>Candidatus Mcinerneyibacteriaceae</taxon>
        <taxon>Candidatus Mcinerneyibacterium</taxon>
    </lineage>
</organism>
<feature type="active site" description="Proton acceptor" evidence="7">
    <location>
        <position position="206"/>
    </location>
</feature>
<dbReference type="SUPFAM" id="SSF53187">
    <property type="entry name" value="Zn-dependent exopeptidases"/>
    <property type="match status" value="1"/>
</dbReference>
<dbReference type="SUPFAM" id="SSF101821">
    <property type="entry name" value="Aminopeptidase/glucanase lid domain"/>
    <property type="match status" value="1"/>
</dbReference>
<evidence type="ECO:0000313" key="10">
    <source>
        <dbReference type="Proteomes" id="UP000324143"/>
    </source>
</evidence>
<sequence length="347" mass="38457">MKTLEILKSLTESSGISGDEQEVAELVRKFFSQNADKAYLDKFKNVIGYKKGITSEGKIMFASHIDQIGMMVNKIDKNGFIYFVPIGGHDPRVLVGQNVLIFGKEKIKGVIGSTPPHLQKKEDQNKVTPIENLYIDTGLKKEFVEKNVSVGDTIVFDTAGAELQNNNMASQAMDNRAGVVVLVETLNELTKMKHNWDVFMVGTSQEEVGVRGVSTCTYEIKPDVGVVIDVTFGYSPGAKKHKVYKLNKGGTIASGPNFHPFLTKKLKEIANEWEIPFQSSFAARPGGTDAYSMQISGEGVPVVQMGIPLRYMHTTVETLNIKDIKRMAKILAIFVSNVDDFYKEVKH</sequence>
<dbReference type="InterPro" id="IPR051464">
    <property type="entry name" value="Peptidase_M42_aminopept"/>
</dbReference>
<feature type="binding site" evidence="8">
    <location>
        <position position="207"/>
    </location>
    <ligand>
        <name>Zn(2+)</name>
        <dbReference type="ChEBI" id="CHEBI:29105"/>
        <label>2</label>
    </ligand>
</feature>
<keyword evidence="3" id="KW-0645">Protease</keyword>
<protein>
    <submittedName>
        <fullName evidence="9">M42 family metallopeptidase</fullName>
    </submittedName>
</protein>
<feature type="binding site" evidence="8">
    <location>
        <position position="64"/>
    </location>
    <ligand>
        <name>Zn(2+)</name>
        <dbReference type="ChEBI" id="CHEBI:29105"/>
        <label>1</label>
    </ligand>
</feature>
<evidence type="ECO:0000256" key="6">
    <source>
        <dbReference type="PIRNR" id="PIRNR001123"/>
    </source>
</evidence>
<keyword evidence="4 8" id="KW-0479">Metal-binding</keyword>
<evidence type="ECO:0000256" key="3">
    <source>
        <dbReference type="ARBA" id="ARBA00022670"/>
    </source>
</evidence>
<feature type="binding site" evidence="8">
    <location>
        <position position="229"/>
    </location>
    <ligand>
        <name>Zn(2+)</name>
        <dbReference type="ChEBI" id="CHEBI:29105"/>
        <label>1</label>
    </ligand>
</feature>
<reference evidence="9" key="1">
    <citation type="submission" date="2019-08" db="EMBL/GenBank/DDBJ databases">
        <title>Genomic characterization of a novel candidate phylum (ARYD3) from a high temperature, high salinity tertiary oil reservoir in north central Oklahoma, USA.</title>
        <authorList>
            <person name="Youssef N.H."/>
            <person name="Yadav A."/>
            <person name="Elshahed M.S."/>
        </authorList>
    </citation>
    <scope>NUCLEOTIDE SEQUENCE [LARGE SCALE GENOMIC DNA]</scope>
    <source>
        <strain evidence="9">ARYD3</strain>
    </source>
</reference>
<feature type="binding site" evidence="8">
    <location>
        <position position="174"/>
    </location>
    <ligand>
        <name>Zn(2+)</name>
        <dbReference type="ChEBI" id="CHEBI:29105"/>
        <label>2</label>
    </ligand>
</feature>
<evidence type="ECO:0000256" key="7">
    <source>
        <dbReference type="PIRSR" id="PIRSR001123-1"/>
    </source>
</evidence>
<evidence type="ECO:0000256" key="5">
    <source>
        <dbReference type="ARBA" id="ARBA00022801"/>
    </source>
</evidence>
<evidence type="ECO:0000256" key="8">
    <source>
        <dbReference type="PIRSR" id="PIRSR001123-2"/>
    </source>
</evidence>
<comment type="similarity">
    <text evidence="1 6">Belongs to the peptidase M42 family.</text>
</comment>
<dbReference type="Proteomes" id="UP000324143">
    <property type="component" value="Unassembled WGS sequence"/>
</dbReference>
<comment type="caution">
    <text evidence="9">The sequence shown here is derived from an EMBL/GenBank/DDBJ whole genome shotgun (WGS) entry which is preliminary data.</text>
</comment>
<dbReference type="InterPro" id="IPR023367">
    <property type="entry name" value="Peptidase_M42_dom2"/>
</dbReference>
<dbReference type="Pfam" id="PF05343">
    <property type="entry name" value="Peptidase_M42"/>
    <property type="match status" value="1"/>
</dbReference>
<accession>A0A5D0ML27</accession>
<keyword evidence="2" id="KW-0031">Aminopeptidase</keyword>
<dbReference type="PANTHER" id="PTHR32481:SF0">
    <property type="entry name" value="AMINOPEPTIDASE YPDE-RELATED"/>
    <property type="match status" value="1"/>
</dbReference>